<proteinExistence type="predicted"/>
<dbReference type="AlphaFoldDB" id="A0A0N0Z735"/>
<name>A0A0N0Z735_9GAMM</name>
<evidence type="ECO:0000313" key="1">
    <source>
        <dbReference type="EMBL" id="KPD01865.1"/>
    </source>
</evidence>
<reference evidence="1 2" key="1">
    <citation type="submission" date="2015-07" db="EMBL/GenBank/DDBJ databases">
        <title>ATOL: Assembling a taxonomically balanced genome-scale reconstruction of the evolutionary history of the Enterobacteriaceae.</title>
        <authorList>
            <person name="Plunkett G.III."/>
            <person name="Neeno-Eckwall E.C."/>
            <person name="Glasner J.D."/>
            <person name="Perna N.T."/>
        </authorList>
    </citation>
    <scope>NUCLEOTIDE SEQUENCE [LARGE SCALE GENOMIC DNA]</scope>
    <source>
        <strain evidence="1 2">ATCC 35017</strain>
    </source>
</reference>
<sequence length="50" mass="5948">MFKYSTISAECCSEMDEKMIVYFEPRLVKLDHESKVIIQLNSTIYSHIYL</sequence>
<protein>
    <submittedName>
        <fullName evidence="1">Uncharacterized protein</fullName>
    </submittedName>
</protein>
<accession>A0A0N0Z735</accession>
<dbReference type="Proteomes" id="UP000053226">
    <property type="component" value="Unassembled WGS sequence"/>
</dbReference>
<gene>
    <name evidence="1" type="ORF">M992_2838</name>
</gene>
<comment type="caution">
    <text evidence="1">The sequence shown here is derived from an EMBL/GenBank/DDBJ whole genome shotgun (WGS) entry which is preliminary data.</text>
</comment>
<organism evidence="1 2">
    <name type="scientific">Moellerella wisconsensis ATCC 35017</name>
    <dbReference type="NCBI Taxonomy" id="1354267"/>
    <lineage>
        <taxon>Bacteria</taxon>
        <taxon>Pseudomonadati</taxon>
        <taxon>Pseudomonadota</taxon>
        <taxon>Gammaproteobacteria</taxon>
        <taxon>Enterobacterales</taxon>
        <taxon>Morganellaceae</taxon>
        <taxon>Moellerella</taxon>
    </lineage>
</organism>
<evidence type="ECO:0000313" key="2">
    <source>
        <dbReference type="Proteomes" id="UP000053226"/>
    </source>
</evidence>
<keyword evidence="2" id="KW-1185">Reference proteome</keyword>
<dbReference type="EMBL" id="LGAA01000027">
    <property type="protein sequence ID" value="KPD01865.1"/>
    <property type="molecule type" value="Genomic_DNA"/>
</dbReference>